<dbReference type="Pfam" id="PF20422">
    <property type="entry name" value="DHR-2_Lobe_B"/>
    <property type="match status" value="1"/>
</dbReference>
<dbReference type="InterPro" id="IPR046770">
    <property type="entry name" value="DOCKER_Lobe_B"/>
</dbReference>
<feature type="domain" description="DOCKER" evidence="4">
    <location>
        <begin position="164"/>
        <end position="637"/>
    </location>
</feature>
<dbReference type="Gene3D" id="1.20.58.740">
    <property type="match status" value="1"/>
</dbReference>
<dbReference type="EMBL" id="LUCH01000266">
    <property type="protein sequence ID" value="KAF5405620.1"/>
    <property type="molecule type" value="Genomic_DNA"/>
</dbReference>
<keyword evidence="6" id="KW-1185">Reference proteome</keyword>
<dbReference type="InterPro" id="IPR043161">
    <property type="entry name" value="DOCK_C_lobe_A"/>
</dbReference>
<sequence>MVGLRCANECLPRSNPPAPGSGRMDEVITPSGISVSTHLRLEACGFLYKLWKSSFETFGTSGLHRVHLQTIIAVSKLVTEIGPGFDISLSLLHSLVDTDMRRSSTGGATDITKFWTVPNNRELFLDEVKDLIRRIRTVLTATMEMRLHNDDHERLVDLQYCLAKSYSSNPALRRTWLDELAELHKNSNSLAEFAMVKLHIAALIAEYLKRRGEFPLGCEAFSAISSNVHQEESGLSADAVLLELPYTQDHLLEAIDEAANALEKSRLYEAIRSVYDLVVPVYEARQDFVALSRVYHHIGLAYEKIGNREASEIRLFAAYFRVTFYGYLFESLAGKSFIYRANACQRLSGMCTELLNLYRSKYGIDNVELMMDYAFNRDTLDPNKAYIQVTYVEPYKDSNTQLDRPLTAYEKHHDVRRFMFETPFVLQPGLSTTASLLAAGPKRSDDLSLQWKRRTVLTTEATFPHLRRRLEVVDMQEADLCPIDAAIDAISCKNQELRTYIDRVPVSSSSTNNRSGGAQQRLRAQSEANAQSGSREPTNIPFLMDMHLQGALLTTVNAGPMAYAEAFLKLENQVNFPSEKVARLRELFFEFLTICLVLLIRHQPLMCDAVRKKYSAMRQSLDRYRVELSNLLKEEITIDEKRLIIGPKSATIEPYESTKINDPMFHEC</sequence>
<dbReference type="OrthoDB" id="47328at2759"/>
<dbReference type="PROSITE" id="PS51651">
    <property type="entry name" value="DOCKER"/>
    <property type="match status" value="1"/>
</dbReference>
<protein>
    <recommendedName>
        <fullName evidence="4">DOCKER domain-containing protein</fullName>
    </recommendedName>
</protein>
<dbReference type="InterPro" id="IPR026791">
    <property type="entry name" value="DOCK"/>
</dbReference>
<dbReference type="Pfam" id="PF20421">
    <property type="entry name" value="DHR-2_Lobe_C"/>
    <property type="match status" value="1"/>
</dbReference>
<dbReference type="PANTHER" id="PTHR23317">
    <property type="entry name" value="DEDICATOR OF CYTOKINESIS DOCK"/>
    <property type="match status" value="1"/>
</dbReference>
<evidence type="ECO:0000256" key="1">
    <source>
        <dbReference type="ARBA" id="ARBA00022658"/>
    </source>
</evidence>
<dbReference type="InterPro" id="IPR043162">
    <property type="entry name" value="DOCK_C_lobe_C"/>
</dbReference>
<evidence type="ECO:0000313" key="5">
    <source>
        <dbReference type="EMBL" id="KAF5405620.1"/>
    </source>
</evidence>
<keyword evidence="1" id="KW-0344">Guanine-nucleotide releasing factor</keyword>
<dbReference type="InterPro" id="IPR027357">
    <property type="entry name" value="DOCKER_dom"/>
</dbReference>
<accession>A0A8J4T6D6</accession>
<organism evidence="5 6">
    <name type="scientific">Paragonimus heterotremus</name>
    <dbReference type="NCBI Taxonomy" id="100268"/>
    <lineage>
        <taxon>Eukaryota</taxon>
        <taxon>Metazoa</taxon>
        <taxon>Spiralia</taxon>
        <taxon>Lophotrochozoa</taxon>
        <taxon>Platyhelminthes</taxon>
        <taxon>Trematoda</taxon>
        <taxon>Digenea</taxon>
        <taxon>Plagiorchiida</taxon>
        <taxon>Troglotremata</taxon>
        <taxon>Troglotrematidae</taxon>
        <taxon>Paragonimus</taxon>
    </lineage>
</organism>
<dbReference type="InterPro" id="IPR046773">
    <property type="entry name" value="DOCKER_Lobe_C"/>
</dbReference>
<dbReference type="GO" id="GO:0005085">
    <property type="term" value="F:guanyl-nucleotide exchange factor activity"/>
    <property type="evidence" value="ECO:0007669"/>
    <property type="project" value="UniProtKB-KW"/>
</dbReference>
<evidence type="ECO:0000313" key="6">
    <source>
        <dbReference type="Proteomes" id="UP000748531"/>
    </source>
</evidence>
<feature type="region of interest" description="Disordered" evidence="3">
    <location>
        <begin position="505"/>
        <end position="536"/>
    </location>
</feature>
<dbReference type="Pfam" id="PF06920">
    <property type="entry name" value="DHR-2_Lobe_A"/>
    <property type="match status" value="1"/>
</dbReference>
<dbReference type="GO" id="GO:0007264">
    <property type="term" value="P:small GTPase-mediated signal transduction"/>
    <property type="evidence" value="ECO:0007669"/>
    <property type="project" value="InterPro"/>
</dbReference>
<comment type="caution">
    <text evidence="5">The sequence shown here is derived from an EMBL/GenBank/DDBJ whole genome shotgun (WGS) entry which is preliminary data.</text>
</comment>
<proteinExistence type="inferred from homology"/>
<gene>
    <name evidence="5" type="ORF">PHET_00682</name>
</gene>
<comment type="similarity">
    <text evidence="2">Belongs to the DOCK family.</text>
</comment>
<evidence type="ECO:0000256" key="2">
    <source>
        <dbReference type="PROSITE-ProRule" id="PRU00984"/>
    </source>
</evidence>
<dbReference type="Gene3D" id="1.25.40.410">
    <property type="match status" value="1"/>
</dbReference>
<reference evidence="5" key="1">
    <citation type="submission" date="2019-05" db="EMBL/GenBank/DDBJ databases">
        <title>Annotation for the trematode Paragonimus heterotremus.</title>
        <authorList>
            <person name="Choi Y.-J."/>
        </authorList>
    </citation>
    <scope>NUCLEOTIDE SEQUENCE</scope>
    <source>
        <strain evidence="5">LC</strain>
    </source>
</reference>
<name>A0A8J4T6D6_9TREM</name>
<evidence type="ECO:0000256" key="3">
    <source>
        <dbReference type="SAM" id="MobiDB-lite"/>
    </source>
</evidence>
<dbReference type="InterPro" id="IPR046769">
    <property type="entry name" value="DOCKER_Lobe_A"/>
</dbReference>
<dbReference type="AlphaFoldDB" id="A0A8J4T6D6"/>
<evidence type="ECO:0000259" key="4">
    <source>
        <dbReference type="PROSITE" id="PS51651"/>
    </source>
</evidence>
<dbReference type="Proteomes" id="UP000748531">
    <property type="component" value="Unassembled WGS sequence"/>
</dbReference>
<feature type="compositionally biased region" description="Polar residues" evidence="3">
    <location>
        <begin position="506"/>
        <end position="536"/>
    </location>
</feature>
<dbReference type="PANTHER" id="PTHR23317:SF26">
    <property type="entry name" value="ZIZIMIN, ISOFORM K"/>
    <property type="match status" value="1"/>
</dbReference>